<dbReference type="SMART" id="SM00100">
    <property type="entry name" value="cNMP"/>
    <property type="match status" value="1"/>
</dbReference>
<evidence type="ECO:0000313" key="5">
    <source>
        <dbReference type="EMBL" id="AXH11437.1"/>
    </source>
</evidence>
<accession>A0AB33GFR1</accession>
<dbReference type="PANTHER" id="PTHR24567:SF26">
    <property type="entry name" value="REGULATORY PROTEIN YEIL"/>
    <property type="match status" value="1"/>
</dbReference>
<dbReference type="InterPro" id="IPR050397">
    <property type="entry name" value="Env_Response_Regulators"/>
</dbReference>
<dbReference type="InterPro" id="IPR012318">
    <property type="entry name" value="HTH_CRP"/>
</dbReference>
<proteinExistence type="predicted"/>
<dbReference type="Proteomes" id="UP000253850">
    <property type="component" value="Chromosome"/>
</dbReference>
<dbReference type="EMBL" id="CP031217">
    <property type="protein sequence ID" value="AXH11437.1"/>
    <property type="molecule type" value="Genomic_DNA"/>
</dbReference>
<evidence type="ECO:0000259" key="4">
    <source>
        <dbReference type="PROSITE" id="PS50042"/>
    </source>
</evidence>
<evidence type="ECO:0000256" key="3">
    <source>
        <dbReference type="ARBA" id="ARBA00023163"/>
    </source>
</evidence>
<keyword evidence="3" id="KW-0804">Transcription</keyword>
<dbReference type="PANTHER" id="PTHR24567">
    <property type="entry name" value="CRP FAMILY TRANSCRIPTIONAL REGULATORY PROTEIN"/>
    <property type="match status" value="1"/>
</dbReference>
<evidence type="ECO:0000256" key="1">
    <source>
        <dbReference type="ARBA" id="ARBA00023015"/>
    </source>
</evidence>
<dbReference type="Gene3D" id="2.60.120.10">
    <property type="entry name" value="Jelly Rolls"/>
    <property type="match status" value="1"/>
</dbReference>
<dbReference type="Pfam" id="PF00027">
    <property type="entry name" value="cNMP_binding"/>
    <property type="match status" value="1"/>
</dbReference>
<dbReference type="PROSITE" id="PS50042">
    <property type="entry name" value="CNMP_BINDING_3"/>
    <property type="match status" value="1"/>
</dbReference>
<keyword evidence="1" id="KW-0805">Transcription regulation</keyword>
<dbReference type="AlphaFoldDB" id="A0AB33GFR1"/>
<evidence type="ECO:0000313" key="6">
    <source>
        <dbReference type="Proteomes" id="UP000253850"/>
    </source>
</evidence>
<dbReference type="GO" id="GO:0003677">
    <property type="term" value="F:DNA binding"/>
    <property type="evidence" value="ECO:0007669"/>
    <property type="project" value="UniProtKB-KW"/>
</dbReference>
<dbReference type="SUPFAM" id="SSF46785">
    <property type="entry name" value="Winged helix' DNA-binding domain"/>
    <property type="match status" value="1"/>
</dbReference>
<dbReference type="InterPro" id="IPR036390">
    <property type="entry name" value="WH_DNA-bd_sf"/>
</dbReference>
<sequence>MMKDQLKEIYLFRDLDDDTLEEISKITSVIKLSKDNILFYEGEKSKFLYLLTKGIIKVYKTSSNDKEIILKYFHANEFIAEVANFENIAYPATAQCFIDSEVLKIDFLKLKEIIYNNPKLAFIIQTSLIKKIRNLEKLVSLHIVLDSKERIAKYIYEQPEHFFNTKNILIAEILNISPETLSRMLKYFKDEGLVDTKNRTVNREKLEEIFRLEK</sequence>
<dbReference type="InterPro" id="IPR014710">
    <property type="entry name" value="RmlC-like_jellyroll"/>
</dbReference>
<keyword evidence="2" id="KW-0238">DNA-binding</keyword>
<dbReference type="Pfam" id="PF13545">
    <property type="entry name" value="HTH_Crp_2"/>
    <property type="match status" value="1"/>
</dbReference>
<dbReference type="GO" id="GO:0003700">
    <property type="term" value="F:DNA-binding transcription factor activity"/>
    <property type="evidence" value="ECO:0007669"/>
    <property type="project" value="TreeGrafter"/>
</dbReference>
<name>A0AB33GFR1_9BACT</name>
<protein>
    <submittedName>
        <fullName evidence="5">Transcriptional regulator, Crp/Fnr family</fullName>
    </submittedName>
</protein>
<dbReference type="Gene3D" id="1.10.10.10">
    <property type="entry name" value="Winged helix-like DNA-binding domain superfamily/Winged helix DNA-binding domain"/>
    <property type="match status" value="1"/>
</dbReference>
<dbReference type="InterPro" id="IPR036388">
    <property type="entry name" value="WH-like_DNA-bd_sf"/>
</dbReference>
<reference evidence="5 6" key="1">
    <citation type="submission" date="2018-07" db="EMBL/GenBank/DDBJ databases">
        <title>Complete genome of the Arcobacter bivalviorum type strain LMG 26154.</title>
        <authorList>
            <person name="Miller W.G."/>
            <person name="Yee E."/>
            <person name="Bono J.L."/>
        </authorList>
    </citation>
    <scope>NUCLEOTIDE SEQUENCE [LARGE SCALE GENOMIC DNA]</scope>
    <source>
        <strain evidence="5 6">LMG 26154</strain>
    </source>
</reference>
<dbReference type="InterPro" id="IPR018490">
    <property type="entry name" value="cNMP-bd_dom_sf"/>
</dbReference>
<dbReference type="GO" id="GO:0005829">
    <property type="term" value="C:cytosol"/>
    <property type="evidence" value="ECO:0007669"/>
    <property type="project" value="TreeGrafter"/>
</dbReference>
<dbReference type="InterPro" id="IPR000595">
    <property type="entry name" value="cNMP-bd_dom"/>
</dbReference>
<feature type="domain" description="Cyclic nucleotide-binding" evidence="4">
    <location>
        <begin position="11"/>
        <end position="131"/>
    </location>
</feature>
<dbReference type="KEGG" id="hbv:ABIV_0416"/>
<gene>
    <name evidence="5" type="ORF">ABIV_0416</name>
</gene>
<dbReference type="CDD" id="cd00038">
    <property type="entry name" value="CAP_ED"/>
    <property type="match status" value="1"/>
</dbReference>
<organism evidence="5 6">
    <name type="scientific">Halarcobacter bivalviorum</name>
    <dbReference type="NCBI Taxonomy" id="663364"/>
    <lineage>
        <taxon>Bacteria</taxon>
        <taxon>Pseudomonadati</taxon>
        <taxon>Campylobacterota</taxon>
        <taxon>Epsilonproteobacteria</taxon>
        <taxon>Campylobacterales</taxon>
        <taxon>Arcobacteraceae</taxon>
        <taxon>Halarcobacter</taxon>
    </lineage>
</organism>
<evidence type="ECO:0000256" key="2">
    <source>
        <dbReference type="ARBA" id="ARBA00023125"/>
    </source>
</evidence>
<dbReference type="SUPFAM" id="SSF51206">
    <property type="entry name" value="cAMP-binding domain-like"/>
    <property type="match status" value="1"/>
</dbReference>